<protein>
    <submittedName>
        <fullName evidence="2">Uncharacterized protein</fullName>
    </submittedName>
</protein>
<dbReference type="Proteomes" id="UP001187192">
    <property type="component" value="Unassembled WGS sequence"/>
</dbReference>
<keyword evidence="3" id="KW-1185">Reference proteome</keyword>
<feature type="compositionally biased region" description="Basic and acidic residues" evidence="1">
    <location>
        <begin position="27"/>
        <end position="43"/>
    </location>
</feature>
<evidence type="ECO:0000313" key="2">
    <source>
        <dbReference type="EMBL" id="GMN49219.1"/>
    </source>
</evidence>
<dbReference type="EMBL" id="BTGU01000030">
    <property type="protein sequence ID" value="GMN49219.1"/>
    <property type="molecule type" value="Genomic_DNA"/>
</dbReference>
<comment type="caution">
    <text evidence="2">The sequence shown here is derived from an EMBL/GenBank/DDBJ whole genome shotgun (WGS) entry which is preliminary data.</text>
</comment>
<sequence>MLGGRGVEGAPGKLGDRGAGWVPAGEGRGREEKREKGEERERGVAGGQPAGAGDGGGGAGGGSPASGVGHRRPSPVTEKILGGKGNVR</sequence>
<gene>
    <name evidence="2" type="ORF">TIFTF001_018384</name>
</gene>
<feature type="region of interest" description="Disordered" evidence="1">
    <location>
        <begin position="1"/>
        <end position="88"/>
    </location>
</feature>
<proteinExistence type="predicted"/>
<organism evidence="2 3">
    <name type="scientific">Ficus carica</name>
    <name type="common">Common fig</name>
    <dbReference type="NCBI Taxonomy" id="3494"/>
    <lineage>
        <taxon>Eukaryota</taxon>
        <taxon>Viridiplantae</taxon>
        <taxon>Streptophyta</taxon>
        <taxon>Embryophyta</taxon>
        <taxon>Tracheophyta</taxon>
        <taxon>Spermatophyta</taxon>
        <taxon>Magnoliopsida</taxon>
        <taxon>eudicotyledons</taxon>
        <taxon>Gunneridae</taxon>
        <taxon>Pentapetalae</taxon>
        <taxon>rosids</taxon>
        <taxon>fabids</taxon>
        <taxon>Rosales</taxon>
        <taxon>Moraceae</taxon>
        <taxon>Ficeae</taxon>
        <taxon>Ficus</taxon>
    </lineage>
</organism>
<feature type="compositionally biased region" description="Gly residues" evidence="1">
    <location>
        <begin position="44"/>
        <end position="64"/>
    </location>
</feature>
<evidence type="ECO:0000256" key="1">
    <source>
        <dbReference type="SAM" id="MobiDB-lite"/>
    </source>
</evidence>
<dbReference type="AlphaFoldDB" id="A0AA88AAZ8"/>
<evidence type="ECO:0000313" key="3">
    <source>
        <dbReference type="Proteomes" id="UP001187192"/>
    </source>
</evidence>
<name>A0AA88AAZ8_FICCA</name>
<accession>A0AA88AAZ8</accession>
<reference evidence="2" key="1">
    <citation type="submission" date="2023-07" db="EMBL/GenBank/DDBJ databases">
        <title>draft genome sequence of fig (Ficus carica).</title>
        <authorList>
            <person name="Takahashi T."/>
            <person name="Nishimura K."/>
        </authorList>
    </citation>
    <scope>NUCLEOTIDE SEQUENCE</scope>
</reference>